<dbReference type="Proteomes" id="UP000002358">
    <property type="component" value="Chromosome 4"/>
</dbReference>
<reference evidence="3" key="3">
    <citation type="submission" date="2021-01" db="UniProtKB">
        <authorList>
            <consortium name="EnsemblMetazoa"/>
        </authorList>
    </citation>
    <scope>IDENTIFICATION</scope>
</reference>
<reference evidence="2" key="2">
    <citation type="submission" date="2011-11" db="EMBL/GenBank/DDBJ databases">
        <title>Unique features of odorant binding proteins revealed by genome annotation and comparative analyses of the parasitoid wasp Nasonia vitripennis.</title>
        <authorList>
            <person name="Zhou J.J."/>
            <person name="Vieira F.G."/>
            <person name="Foret S."/>
            <person name="He X.L."/>
            <person name="Rozas J."/>
            <person name="Field L.M."/>
        </authorList>
    </citation>
    <scope>NUCLEOTIDE SEQUENCE</scope>
    <source>
        <strain evidence="2">AsmCX</strain>
    </source>
</reference>
<dbReference type="EnsemblMetazoa" id="XM_001604327">
    <property type="protein sequence ID" value="XP_001604377"/>
    <property type="gene ID" value="LOC100120773"/>
</dbReference>
<reference evidence="2" key="1">
    <citation type="submission" date="2011-08" db="EMBL/GenBank/DDBJ databases">
        <authorList>
            <person name="Zhou J."/>
        </authorList>
    </citation>
    <scope>NUCLEOTIDE SEQUENCE</scope>
    <source>
        <strain evidence="2">AsmCX</strain>
    </source>
</reference>
<dbReference type="EMBL" id="HE578222">
    <property type="protein sequence ID" value="CCD17806.1"/>
    <property type="molecule type" value="Genomic_DNA"/>
</dbReference>
<dbReference type="HOGENOM" id="CLU_1688806_0_0_1"/>
<evidence type="ECO:0000313" key="3">
    <source>
        <dbReference type="EnsemblMetazoa" id="XP_001604377"/>
    </source>
</evidence>
<evidence type="ECO:0000313" key="4">
    <source>
        <dbReference type="Proteomes" id="UP000002358"/>
    </source>
</evidence>
<dbReference type="GeneID" id="100120773"/>
<gene>
    <name evidence="2" type="primary">OBP37</name>
    <name evidence="3" type="synonym">100120773</name>
</gene>
<evidence type="ECO:0000256" key="1">
    <source>
        <dbReference type="SAM" id="SignalP"/>
    </source>
</evidence>
<name>G8B1P2_NASVI</name>
<feature type="chain" id="PRO_5014574425" evidence="1">
    <location>
        <begin position="21"/>
        <end position="145"/>
    </location>
</feature>
<keyword evidence="4" id="KW-1185">Reference proteome</keyword>
<sequence>MQSYLFSLIVCFASMNLCLAYYYTEEQQRECLFKNGLNNSTDIELFKEFIRTDSKDQKVFPLEDQFSCAVACVFNLGKPDPSEDRIYHKLLYSIKNDDQIPGELKRYMMDKLDHCHRQDEGDDCKLFICIKLFRPPFKETIISIE</sequence>
<evidence type="ECO:0000313" key="2">
    <source>
        <dbReference type="EMBL" id="CCD17806.1"/>
    </source>
</evidence>
<keyword evidence="1" id="KW-0732">Signal</keyword>
<proteinExistence type="predicted"/>
<dbReference type="KEGG" id="nvi:100120773"/>
<dbReference type="AlphaFoldDB" id="G8B1P2"/>
<feature type="signal peptide" evidence="1">
    <location>
        <begin position="1"/>
        <end position="20"/>
    </location>
</feature>
<protein>
    <submittedName>
        <fullName evidence="2">Putative odorant binding protein 37</fullName>
    </submittedName>
</protein>
<accession>G8B1P2</accession>
<organism evidence="2">
    <name type="scientific">Nasonia vitripennis</name>
    <name type="common">Parasitic wasp</name>
    <dbReference type="NCBI Taxonomy" id="7425"/>
    <lineage>
        <taxon>Eukaryota</taxon>
        <taxon>Metazoa</taxon>
        <taxon>Ecdysozoa</taxon>
        <taxon>Arthropoda</taxon>
        <taxon>Hexapoda</taxon>
        <taxon>Insecta</taxon>
        <taxon>Pterygota</taxon>
        <taxon>Neoptera</taxon>
        <taxon>Endopterygota</taxon>
        <taxon>Hymenoptera</taxon>
        <taxon>Apocrita</taxon>
        <taxon>Proctotrupomorpha</taxon>
        <taxon>Chalcidoidea</taxon>
        <taxon>Pteromalidae</taxon>
        <taxon>Pteromalinae</taxon>
        <taxon>Nasonia</taxon>
    </lineage>
</organism>
<dbReference type="InParanoid" id="G8B1P2"/>